<accession>A0AAP5QK06</accession>
<dbReference type="AlphaFoldDB" id="A0AAP5QK06"/>
<protein>
    <submittedName>
        <fullName evidence="2">DUF2623 family protein</fullName>
    </submittedName>
</protein>
<gene>
    <name evidence="1" type="ORF">OI25_2984</name>
    <name evidence="2" type="ORF">ParKJ_40450</name>
</gene>
<evidence type="ECO:0000313" key="3">
    <source>
        <dbReference type="Proteomes" id="UP000032614"/>
    </source>
</evidence>
<name>A0AAP5QK06_9BURK</name>
<dbReference type="EMBL" id="JANSLM010000028">
    <property type="protein sequence ID" value="MDT8843677.1"/>
    <property type="molecule type" value="Genomic_DNA"/>
</dbReference>
<evidence type="ECO:0000313" key="1">
    <source>
        <dbReference type="EMBL" id="AJZ58647.1"/>
    </source>
</evidence>
<sequence>MTPAFMSGYSAGMVTNQPISAFEMSPRVWDYQIGYVIGHAFSESVRWASPHAGCVVAVDLAKTYGIPTCYLRKYFDDPELDDFDDEEFDDFDCFPQE</sequence>
<dbReference type="Proteomes" id="UP000032614">
    <property type="component" value="Chromosome 1"/>
</dbReference>
<evidence type="ECO:0000313" key="4">
    <source>
        <dbReference type="Proteomes" id="UP001246473"/>
    </source>
</evidence>
<dbReference type="EMBL" id="CP010026">
    <property type="protein sequence ID" value="AJZ58647.1"/>
    <property type="molecule type" value="Genomic_DNA"/>
</dbReference>
<dbReference type="GeneID" id="66516917"/>
<dbReference type="KEGG" id="bfn:OI25_2984"/>
<evidence type="ECO:0000313" key="2">
    <source>
        <dbReference type="EMBL" id="MDT8843677.1"/>
    </source>
</evidence>
<reference evidence="1 3" key="1">
    <citation type="journal article" date="2015" name="Genome Announc.">
        <title>Complete genome sequences for 59 burkholderia isolates, both pathogenic and near neighbor.</title>
        <authorList>
            <person name="Johnson S.L."/>
            <person name="Bishop-Lilly K.A."/>
            <person name="Ladner J.T."/>
            <person name="Daligault H.E."/>
            <person name="Davenport K.W."/>
            <person name="Jaissle J."/>
            <person name="Frey K.G."/>
            <person name="Koroleva G.I."/>
            <person name="Bruce D.C."/>
            <person name="Coyne S.R."/>
            <person name="Broomall S.M."/>
            <person name="Li P.E."/>
            <person name="Teshima H."/>
            <person name="Gibbons H.S."/>
            <person name="Palacios G.F."/>
            <person name="Rosenzweig C.N."/>
            <person name="Redden C.L."/>
            <person name="Xu Y."/>
            <person name="Minogue T.D."/>
            <person name="Chain P.S."/>
        </authorList>
    </citation>
    <scope>NUCLEOTIDE SEQUENCE [LARGE SCALE GENOMIC DNA]</scope>
    <source>
        <strain evidence="1 3">ATCC BAA-463</strain>
    </source>
</reference>
<organism evidence="2 4">
    <name type="scientific">Paraburkholderia fungorum</name>
    <dbReference type="NCBI Taxonomy" id="134537"/>
    <lineage>
        <taxon>Bacteria</taxon>
        <taxon>Pseudomonadati</taxon>
        <taxon>Pseudomonadota</taxon>
        <taxon>Betaproteobacteria</taxon>
        <taxon>Burkholderiales</taxon>
        <taxon>Burkholderiaceae</taxon>
        <taxon>Paraburkholderia</taxon>
    </lineage>
</organism>
<dbReference type="RefSeq" id="WP_046568690.1">
    <property type="nucleotide sequence ID" value="NZ_CP010026.1"/>
</dbReference>
<dbReference type="Proteomes" id="UP001246473">
    <property type="component" value="Unassembled WGS sequence"/>
</dbReference>
<reference evidence="2" key="2">
    <citation type="submission" date="2022-08" db="EMBL/GenBank/DDBJ databases">
        <authorList>
            <person name="Kim S.-J."/>
        </authorList>
    </citation>
    <scope>NUCLEOTIDE SEQUENCE</scope>
    <source>
        <strain evidence="2">KJ</strain>
    </source>
</reference>
<proteinExistence type="predicted"/>